<evidence type="ECO:0000313" key="2">
    <source>
        <dbReference type="EMBL" id="MRJ46694.1"/>
    </source>
</evidence>
<evidence type="ECO:0000313" key="3">
    <source>
        <dbReference type="Proteomes" id="UP000440066"/>
    </source>
</evidence>
<feature type="transmembrane region" description="Helical" evidence="1">
    <location>
        <begin position="178"/>
        <end position="202"/>
    </location>
</feature>
<feature type="transmembrane region" description="Helical" evidence="1">
    <location>
        <begin position="214"/>
        <end position="235"/>
    </location>
</feature>
<dbReference type="AlphaFoldDB" id="A0A844BXD0"/>
<dbReference type="EMBL" id="WJQT01000003">
    <property type="protein sequence ID" value="MRJ46694.1"/>
    <property type="molecule type" value="Genomic_DNA"/>
</dbReference>
<accession>A0A844BXD0</accession>
<comment type="caution">
    <text evidence="2">The sequence shown here is derived from an EMBL/GenBank/DDBJ whole genome shotgun (WGS) entry which is preliminary data.</text>
</comment>
<sequence>MEVFPLNYLRNSFLPKLSFKNRNYLKIWQMIVLILVLTGCLLMPISISLGKINQVTLIDYVPKAMNLVSEELVQEINQLSFNEQTLLITEEQILMDNDEGLLALYPEEVDLPVAKDFIIFTPTTFYIQEVDRPLISQPYRSVERLTSVNSTESLIQELSQQWFESNRMAVVLTNFINVWVLIFLSTLMVILGSSLFISFMRFSDIFSIKSYREAIHLSLHSMLIPTLIAAFVGLLTQNPTTMLTLQGIAFVLVLLWVYWKTHFRDEYILKQEEKEKHNIINSGEKLVETKSQYHQNKRK</sequence>
<evidence type="ECO:0000256" key="1">
    <source>
        <dbReference type="SAM" id="Phobius"/>
    </source>
</evidence>
<feature type="transmembrane region" description="Helical" evidence="1">
    <location>
        <begin position="241"/>
        <end position="259"/>
    </location>
</feature>
<organism evidence="2 3">
    <name type="scientific">Fundicoccus ignavus</name>
    <dbReference type="NCBI Taxonomy" id="2664442"/>
    <lineage>
        <taxon>Bacteria</taxon>
        <taxon>Bacillati</taxon>
        <taxon>Bacillota</taxon>
        <taxon>Bacilli</taxon>
        <taxon>Lactobacillales</taxon>
        <taxon>Aerococcaceae</taxon>
        <taxon>Fundicoccus</taxon>
    </lineage>
</organism>
<name>A0A844BXD0_9LACT</name>
<dbReference type="RefSeq" id="WP_153831783.1">
    <property type="nucleotide sequence ID" value="NZ_WJQT01000003.1"/>
</dbReference>
<evidence type="ECO:0008006" key="4">
    <source>
        <dbReference type="Google" id="ProtNLM"/>
    </source>
</evidence>
<reference evidence="2 3" key="1">
    <citation type="submission" date="2019-11" db="EMBL/GenBank/DDBJ databases">
        <title>Characterisation of Fundicoccus ignavus gen. nov. sp. nov., a novel genus of the family Aerococcaceae from bulk tank milk.</title>
        <authorList>
            <person name="Siebert A."/>
            <person name="Huptas C."/>
            <person name="Wenning M."/>
            <person name="Scherer S."/>
            <person name="Doll E.V."/>
        </authorList>
    </citation>
    <scope>NUCLEOTIDE SEQUENCE [LARGE SCALE GENOMIC DNA]</scope>
    <source>
        <strain evidence="2 3">DSM 109652</strain>
    </source>
</reference>
<keyword evidence="1" id="KW-0812">Transmembrane</keyword>
<proteinExistence type="predicted"/>
<protein>
    <recommendedName>
        <fullName evidence="4">DUF1189 domain-containing protein</fullName>
    </recommendedName>
</protein>
<keyword evidence="1" id="KW-0472">Membrane</keyword>
<gene>
    <name evidence="2" type="ORF">GF867_03805</name>
</gene>
<dbReference type="Proteomes" id="UP000440066">
    <property type="component" value="Unassembled WGS sequence"/>
</dbReference>
<keyword evidence="1" id="KW-1133">Transmembrane helix</keyword>